<evidence type="ECO:0000256" key="1">
    <source>
        <dbReference type="ARBA" id="ARBA00004613"/>
    </source>
</evidence>
<organism evidence="7 8">
    <name type="scientific">Eruca vesicaria subsp. sativa</name>
    <name type="common">Garden rocket</name>
    <name type="synonym">Eruca sativa</name>
    <dbReference type="NCBI Taxonomy" id="29727"/>
    <lineage>
        <taxon>Eukaryota</taxon>
        <taxon>Viridiplantae</taxon>
        <taxon>Streptophyta</taxon>
        <taxon>Embryophyta</taxon>
        <taxon>Tracheophyta</taxon>
        <taxon>Spermatophyta</taxon>
        <taxon>Magnoliopsida</taxon>
        <taxon>eudicotyledons</taxon>
        <taxon>Gunneridae</taxon>
        <taxon>Pentapetalae</taxon>
        <taxon>rosids</taxon>
        <taxon>malvids</taxon>
        <taxon>Brassicales</taxon>
        <taxon>Brassicaceae</taxon>
        <taxon>Brassiceae</taxon>
        <taxon>Eruca</taxon>
    </lineage>
</organism>
<dbReference type="PANTHER" id="PTHR33920">
    <property type="entry name" value="THIONIN-2.1-RELATED"/>
    <property type="match status" value="1"/>
</dbReference>
<dbReference type="EMBL" id="CAKOAT010120266">
    <property type="protein sequence ID" value="CAH8332779.1"/>
    <property type="molecule type" value="Genomic_DNA"/>
</dbReference>
<evidence type="ECO:0000313" key="8">
    <source>
        <dbReference type="Proteomes" id="UP001642260"/>
    </source>
</evidence>
<evidence type="ECO:0000313" key="7">
    <source>
        <dbReference type="EMBL" id="CAH8332779.1"/>
    </source>
</evidence>
<keyword evidence="5" id="KW-1015">Disulfide bond</keyword>
<evidence type="ECO:0000256" key="6">
    <source>
        <dbReference type="SAM" id="SignalP"/>
    </source>
</evidence>
<evidence type="ECO:0008006" key="9">
    <source>
        <dbReference type="Google" id="ProtNLM"/>
    </source>
</evidence>
<keyword evidence="4" id="KW-0611">Plant defense</keyword>
<feature type="signal peptide" evidence="6">
    <location>
        <begin position="1"/>
        <end position="24"/>
    </location>
</feature>
<gene>
    <name evidence="7" type="ORF">ERUC_LOCUS12699</name>
</gene>
<evidence type="ECO:0000256" key="2">
    <source>
        <dbReference type="ARBA" id="ARBA00009872"/>
    </source>
</evidence>
<proteinExistence type="inferred from homology"/>
<name>A0ABC8JRG7_ERUVS</name>
<evidence type="ECO:0000256" key="3">
    <source>
        <dbReference type="ARBA" id="ARBA00022525"/>
    </source>
</evidence>
<sequence length="132" mass="14206">MEGKTVILSLLIMSLLMAQNQVKAKVCCMSKAGVENYIQCHRVLPNCEEMTRCRTFRKTNPCKFPYPAEVPEKSGDAVNEYCKLGCASSVCGALTTLKNSEESEIVDGAVVQCTNACANLCTKGSADAVETA</sequence>
<evidence type="ECO:0000256" key="4">
    <source>
        <dbReference type="ARBA" id="ARBA00022821"/>
    </source>
</evidence>
<protein>
    <recommendedName>
        <fullName evidence="9">Thionin</fullName>
    </recommendedName>
</protein>
<dbReference type="Proteomes" id="UP001642260">
    <property type="component" value="Unassembled WGS sequence"/>
</dbReference>
<dbReference type="GO" id="GO:0006952">
    <property type="term" value="P:defense response"/>
    <property type="evidence" value="ECO:0007669"/>
    <property type="project" value="UniProtKB-KW"/>
</dbReference>
<comment type="similarity">
    <text evidence="2">Belongs to the plant thionin (TC 1.C.44) family.</text>
</comment>
<dbReference type="GO" id="GO:0005576">
    <property type="term" value="C:extracellular region"/>
    <property type="evidence" value="ECO:0007669"/>
    <property type="project" value="UniProtKB-SubCell"/>
</dbReference>
<accession>A0ABC8JRG7</accession>
<feature type="chain" id="PRO_5044765195" description="Thionin" evidence="6">
    <location>
        <begin position="25"/>
        <end position="132"/>
    </location>
</feature>
<dbReference type="InterPro" id="IPR001010">
    <property type="entry name" value="Thionin"/>
</dbReference>
<evidence type="ECO:0000256" key="5">
    <source>
        <dbReference type="ARBA" id="ARBA00023157"/>
    </source>
</evidence>
<comment type="caution">
    <text evidence="7">The sequence shown here is derived from an EMBL/GenBank/DDBJ whole genome shotgun (WGS) entry which is preliminary data.</text>
</comment>
<dbReference type="PANTHER" id="PTHR33920:SF2">
    <property type="entry name" value="THIONIN-2.1-RELATED"/>
    <property type="match status" value="1"/>
</dbReference>
<reference evidence="7 8" key="1">
    <citation type="submission" date="2022-03" db="EMBL/GenBank/DDBJ databases">
        <authorList>
            <person name="Macdonald S."/>
            <person name="Ahmed S."/>
            <person name="Newling K."/>
        </authorList>
    </citation>
    <scope>NUCLEOTIDE SEQUENCE [LARGE SCALE GENOMIC DNA]</scope>
</reference>
<comment type="subcellular location">
    <subcellularLocation>
        <location evidence="1">Secreted</location>
    </subcellularLocation>
</comment>
<keyword evidence="6" id="KW-0732">Signal</keyword>
<keyword evidence="3" id="KW-0964">Secreted</keyword>
<dbReference type="AlphaFoldDB" id="A0ABC8JRG7"/>
<keyword evidence="8" id="KW-1185">Reference proteome</keyword>